<sequence length="119" mass="12284">MKKWLLLTGAILTEVTGSVSLKAAVEHPGWYFLTAVGFVVAFVFLAAVLREGMPLGVAYGIWGASGVALTAALSAIIFGEPLTATMLAGMGLIIAGVLTIELGSQRAAERAHEQQGTPA</sequence>
<evidence type="ECO:0000313" key="9">
    <source>
        <dbReference type="EMBL" id="SJM72048.1"/>
    </source>
</evidence>
<evidence type="ECO:0000256" key="8">
    <source>
        <dbReference type="SAM" id="Phobius"/>
    </source>
</evidence>
<feature type="transmembrane region" description="Helical" evidence="8">
    <location>
        <begin position="84"/>
        <end position="103"/>
    </location>
</feature>
<feature type="transmembrane region" description="Helical" evidence="8">
    <location>
        <begin position="30"/>
        <end position="49"/>
    </location>
</feature>
<evidence type="ECO:0000256" key="1">
    <source>
        <dbReference type="ARBA" id="ARBA00004651"/>
    </source>
</evidence>
<keyword evidence="4 7" id="KW-0812">Transmembrane</keyword>
<dbReference type="InterPro" id="IPR000390">
    <property type="entry name" value="Small_drug/metabolite_transptr"/>
</dbReference>
<keyword evidence="5 8" id="KW-1133">Transmembrane helix</keyword>
<evidence type="ECO:0000256" key="2">
    <source>
        <dbReference type="ARBA" id="ARBA00022448"/>
    </source>
</evidence>
<dbReference type="InterPro" id="IPR045324">
    <property type="entry name" value="Small_multidrug_res"/>
</dbReference>
<keyword evidence="10" id="KW-1185">Reference proteome</keyword>
<dbReference type="PANTHER" id="PTHR30561">
    <property type="entry name" value="SMR FAMILY PROTON-DEPENDENT DRUG EFFLUX TRANSPORTER SUGE"/>
    <property type="match status" value="1"/>
</dbReference>
<accession>A0A1R4GV37</accession>
<evidence type="ECO:0000256" key="5">
    <source>
        <dbReference type="ARBA" id="ARBA00022989"/>
    </source>
</evidence>
<evidence type="ECO:0000256" key="6">
    <source>
        <dbReference type="ARBA" id="ARBA00023136"/>
    </source>
</evidence>
<evidence type="ECO:0000256" key="4">
    <source>
        <dbReference type="ARBA" id="ARBA00022692"/>
    </source>
</evidence>
<protein>
    <submittedName>
        <fullName evidence="9">Ethidium bromide-methyl viologen resistance protein EmrE</fullName>
    </submittedName>
</protein>
<dbReference type="EMBL" id="FUHW01000047">
    <property type="protein sequence ID" value="SJM72048.1"/>
    <property type="molecule type" value="Genomic_DNA"/>
</dbReference>
<name>A0A1R4GV37_9MICC</name>
<evidence type="ECO:0000313" key="10">
    <source>
        <dbReference type="Proteomes" id="UP000195913"/>
    </source>
</evidence>
<dbReference type="AlphaFoldDB" id="A0A1R4GV37"/>
<dbReference type="InterPro" id="IPR037185">
    <property type="entry name" value="EmrE-like"/>
</dbReference>
<comment type="subcellular location">
    <subcellularLocation>
        <location evidence="1 7">Cell membrane</location>
        <topology evidence="1 7">Multi-pass membrane protein</topology>
    </subcellularLocation>
</comment>
<dbReference type="RefSeq" id="WP_087000789.1">
    <property type="nucleotide sequence ID" value="NZ_FUHW01000047.1"/>
</dbReference>
<reference evidence="9 10" key="1">
    <citation type="submission" date="2017-02" db="EMBL/GenBank/DDBJ databases">
        <authorList>
            <person name="Peterson S.W."/>
        </authorList>
    </citation>
    <scope>NUCLEOTIDE SEQUENCE [LARGE SCALE GENOMIC DNA]</scope>
    <source>
        <strain evidence="9 10">B Ar 00.02</strain>
    </source>
</reference>
<dbReference type="GO" id="GO:0031460">
    <property type="term" value="P:glycine betaine transport"/>
    <property type="evidence" value="ECO:0007669"/>
    <property type="project" value="TreeGrafter"/>
</dbReference>
<keyword evidence="2" id="KW-0813">Transport</keyword>
<dbReference type="GO" id="GO:0015199">
    <property type="term" value="F:amino-acid betaine transmembrane transporter activity"/>
    <property type="evidence" value="ECO:0007669"/>
    <property type="project" value="TreeGrafter"/>
</dbReference>
<feature type="transmembrane region" description="Helical" evidence="8">
    <location>
        <begin position="56"/>
        <end position="78"/>
    </location>
</feature>
<dbReference type="SUPFAM" id="SSF103481">
    <property type="entry name" value="Multidrug resistance efflux transporter EmrE"/>
    <property type="match status" value="1"/>
</dbReference>
<proteinExistence type="inferred from homology"/>
<keyword evidence="3" id="KW-1003">Cell membrane</keyword>
<evidence type="ECO:0000256" key="3">
    <source>
        <dbReference type="ARBA" id="ARBA00022475"/>
    </source>
</evidence>
<comment type="similarity">
    <text evidence="7">Belongs to the drug/metabolite transporter (DMT) superfamily. Small multidrug resistance (SMR) (TC 2.A.7.1) family.</text>
</comment>
<dbReference type="Proteomes" id="UP000195913">
    <property type="component" value="Unassembled WGS sequence"/>
</dbReference>
<dbReference type="GO" id="GO:0015220">
    <property type="term" value="F:choline transmembrane transporter activity"/>
    <property type="evidence" value="ECO:0007669"/>
    <property type="project" value="TreeGrafter"/>
</dbReference>
<dbReference type="GO" id="GO:0005886">
    <property type="term" value="C:plasma membrane"/>
    <property type="evidence" value="ECO:0007669"/>
    <property type="project" value="UniProtKB-SubCell"/>
</dbReference>
<dbReference type="GO" id="GO:0015297">
    <property type="term" value="F:antiporter activity"/>
    <property type="evidence" value="ECO:0007669"/>
    <property type="project" value="TreeGrafter"/>
</dbReference>
<organism evidence="9 10">
    <name type="scientific">Arthrobacter rhombi</name>
    <dbReference type="NCBI Taxonomy" id="71253"/>
    <lineage>
        <taxon>Bacteria</taxon>
        <taxon>Bacillati</taxon>
        <taxon>Actinomycetota</taxon>
        <taxon>Actinomycetes</taxon>
        <taxon>Micrococcales</taxon>
        <taxon>Micrococcaceae</taxon>
        <taxon>Arthrobacter</taxon>
    </lineage>
</organism>
<dbReference type="Gene3D" id="1.10.3730.20">
    <property type="match status" value="1"/>
</dbReference>
<dbReference type="PANTHER" id="PTHR30561:SF1">
    <property type="entry name" value="MULTIDRUG TRANSPORTER EMRE"/>
    <property type="match status" value="1"/>
</dbReference>
<evidence type="ECO:0000256" key="7">
    <source>
        <dbReference type="RuleBase" id="RU003942"/>
    </source>
</evidence>
<dbReference type="Pfam" id="PF00893">
    <property type="entry name" value="Multi_Drug_Res"/>
    <property type="match status" value="1"/>
</dbReference>
<keyword evidence="6 8" id="KW-0472">Membrane</keyword>
<gene>
    <name evidence="9" type="ORF">FM101_14250</name>
</gene>